<evidence type="ECO:0000313" key="7">
    <source>
        <dbReference type="EMBL" id="PXW97979.1"/>
    </source>
</evidence>
<organism evidence="7 8">
    <name type="scientific">Sphaerotilus hippei</name>
    <dbReference type="NCBI Taxonomy" id="744406"/>
    <lineage>
        <taxon>Bacteria</taxon>
        <taxon>Pseudomonadati</taxon>
        <taxon>Pseudomonadota</taxon>
        <taxon>Betaproteobacteria</taxon>
        <taxon>Burkholderiales</taxon>
        <taxon>Sphaerotilaceae</taxon>
        <taxon>Sphaerotilus</taxon>
    </lineage>
</organism>
<evidence type="ECO:0000256" key="2">
    <source>
        <dbReference type="ARBA" id="ARBA00022692"/>
    </source>
</evidence>
<dbReference type="Proteomes" id="UP000247811">
    <property type="component" value="Unassembled WGS sequence"/>
</dbReference>
<gene>
    <name evidence="7" type="ORF">C7444_10370</name>
</gene>
<accession>A0A318HB94</accession>
<evidence type="ECO:0000256" key="1">
    <source>
        <dbReference type="ARBA" id="ARBA00004141"/>
    </source>
</evidence>
<dbReference type="RefSeq" id="WP_110399557.1">
    <property type="nucleotide sequence ID" value="NZ_QJJS01000003.1"/>
</dbReference>
<comment type="caution">
    <text evidence="7">The sequence shown here is derived from an EMBL/GenBank/DDBJ whole genome shotgun (WGS) entry which is preliminary data.</text>
</comment>
<evidence type="ECO:0000256" key="5">
    <source>
        <dbReference type="SAM" id="Phobius"/>
    </source>
</evidence>
<evidence type="ECO:0000256" key="4">
    <source>
        <dbReference type="ARBA" id="ARBA00023136"/>
    </source>
</evidence>
<feature type="transmembrane region" description="Helical" evidence="5">
    <location>
        <begin position="153"/>
        <end position="177"/>
    </location>
</feature>
<dbReference type="AlphaFoldDB" id="A0A318HB94"/>
<feature type="transmembrane region" description="Helical" evidence="5">
    <location>
        <begin position="91"/>
        <end position="114"/>
    </location>
</feature>
<feature type="transmembrane region" description="Helical" evidence="5">
    <location>
        <begin position="295"/>
        <end position="318"/>
    </location>
</feature>
<dbReference type="EMBL" id="QJJS01000003">
    <property type="protein sequence ID" value="PXW97979.1"/>
    <property type="molecule type" value="Genomic_DNA"/>
</dbReference>
<dbReference type="GO" id="GO:1902600">
    <property type="term" value="P:proton transmembrane transport"/>
    <property type="evidence" value="ECO:0007669"/>
    <property type="project" value="InterPro"/>
</dbReference>
<name>A0A318HB94_9BURK</name>
<feature type="transmembrane region" description="Helical" evidence="5">
    <location>
        <begin position="189"/>
        <end position="212"/>
    </location>
</feature>
<reference evidence="7 8" key="1">
    <citation type="submission" date="2018-05" db="EMBL/GenBank/DDBJ databases">
        <title>Genomic Encyclopedia of Type Strains, Phase IV (KMG-IV): sequencing the most valuable type-strain genomes for metagenomic binning, comparative biology and taxonomic classification.</title>
        <authorList>
            <person name="Goeker M."/>
        </authorList>
    </citation>
    <scope>NUCLEOTIDE SEQUENCE [LARGE SCALE GENOMIC DNA]</scope>
    <source>
        <strain evidence="7 8">DSM 566</strain>
    </source>
</reference>
<evidence type="ECO:0000256" key="3">
    <source>
        <dbReference type="ARBA" id="ARBA00022989"/>
    </source>
</evidence>
<feature type="domain" description="Cation/H+ exchanger transmembrane" evidence="6">
    <location>
        <begin position="21"/>
        <end position="346"/>
    </location>
</feature>
<proteinExistence type="predicted"/>
<dbReference type="Gene3D" id="1.20.1530.20">
    <property type="match status" value="1"/>
</dbReference>
<protein>
    <submittedName>
        <fullName evidence="7">Transporter (CPA2 family)</fullName>
    </submittedName>
</protein>
<evidence type="ECO:0000313" key="8">
    <source>
        <dbReference type="Proteomes" id="UP000247811"/>
    </source>
</evidence>
<feature type="transmembrane region" description="Helical" evidence="5">
    <location>
        <begin position="120"/>
        <end position="141"/>
    </location>
</feature>
<dbReference type="Pfam" id="PF00999">
    <property type="entry name" value="Na_H_Exchanger"/>
    <property type="match status" value="1"/>
</dbReference>
<dbReference type="PANTHER" id="PTHR43021:SF2">
    <property type="entry name" value="CATION_H+ EXCHANGER DOMAIN-CONTAINING PROTEIN"/>
    <property type="match status" value="1"/>
</dbReference>
<dbReference type="PANTHER" id="PTHR43021">
    <property type="entry name" value="NA(+)/H(+) ANTIPORTER-RELATED"/>
    <property type="match status" value="1"/>
</dbReference>
<keyword evidence="8" id="KW-1185">Reference proteome</keyword>
<sequence length="395" mass="42281">MPLDVTILEQLAWPVTVMAAWLAGELGHRWTGLPRISLYGLVGFLLASPQVGVLPARHSDVMLLLADIAFGLILFELGYRINLRWLRCNPWIAVMGLVESLITFIAVAALALWWGQPATTALLLAALAMSTSPAAVLRVVNEQRCTGQVTERVMHLSALNCVLSVLVFKVIVGWVVLETSGNVWQALSSSVLVLVLSAGLGALAGLAMPWVLRASDRSRPDATVVFAIMVVLLVAVVHALRLSPVLATLTFGLLARHRRLVLSQAQRNFGPLGDLLAIVLFVFIAATLEWSKVAAGLGLGLALVLVRACTKTLGVAAFSRVSGVSWRKGLLSGLAMTPISVFVILVLEQTRFLGVDLVDQLAPLGAATLLLDIFGPVLTQRALVWAGEAHPEEGR</sequence>
<feature type="transmembrane region" description="Helical" evidence="5">
    <location>
        <begin position="224"/>
        <end position="249"/>
    </location>
</feature>
<keyword evidence="4 5" id="KW-0472">Membrane</keyword>
<feature type="transmembrane region" description="Helical" evidence="5">
    <location>
        <begin position="330"/>
        <end position="347"/>
    </location>
</feature>
<dbReference type="OrthoDB" id="8617652at2"/>
<keyword evidence="2 5" id="KW-0812">Transmembrane</keyword>
<comment type="subcellular location">
    <subcellularLocation>
        <location evidence="1">Membrane</location>
        <topology evidence="1">Multi-pass membrane protein</topology>
    </subcellularLocation>
</comment>
<keyword evidence="3 5" id="KW-1133">Transmembrane helix</keyword>
<dbReference type="GO" id="GO:0015297">
    <property type="term" value="F:antiporter activity"/>
    <property type="evidence" value="ECO:0007669"/>
    <property type="project" value="InterPro"/>
</dbReference>
<feature type="transmembrane region" description="Helical" evidence="5">
    <location>
        <begin position="61"/>
        <end position="79"/>
    </location>
</feature>
<dbReference type="InterPro" id="IPR038770">
    <property type="entry name" value="Na+/solute_symporter_sf"/>
</dbReference>
<evidence type="ECO:0000259" key="6">
    <source>
        <dbReference type="Pfam" id="PF00999"/>
    </source>
</evidence>
<dbReference type="GO" id="GO:0016020">
    <property type="term" value="C:membrane"/>
    <property type="evidence" value="ECO:0007669"/>
    <property type="project" value="UniProtKB-SubCell"/>
</dbReference>
<dbReference type="InterPro" id="IPR006153">
    <property type="entry name" value="Cation/H_exchanger_TM"/>
</dbReference>
<feature type="transmembrane region" description="Helical" evidence="5">
    <location>
        <begin position="269"/>
        <end position="288"/>
    </location>
</feature>